<evidence type="ECO:0000313" key="3">
    <source>
        <dbReference type="Proteomes" id="UP001430796"/>
    </source>
</evidence>
<dbReference type="EMBL" id="JAKJPO010000008">
    <property type="protein sequence ID" value="MCF7222768.1"/>
    <property type="molecule type" value="Genomic_DNA"/>
</dbReference>
<keyword evidence="1" id="KW-0812">Transmembrane</keyword>
<accession>A0ABS9HWU3</accession>
<dbReference type="RefSeq" id="WP_237055677.1">
    <property type="nucleotide sequence ID" value="NZ_JAKJPO010000008.1"/>
</dbReference>
<dbReference type="Proteomes" id="UP001430796">
    <property type="component" value="Unassembled WGS sequence"/>
</dbReference>
<sequence>MSGMSGWMLVAAAVVIVLNLVATTRILRAVAFSPSQQLVQLMLTWLLPVMGATICIAFARSQAIGDARERERLDPYACSDGASGDGYPALSGDGACGSAFGGDGCGGGGDGGGGD</sequence>
<reference evidence="2" key="1">
    <citation type="submission" date="2022-01" db="EMBL/GenBank/DDBJ databases">
        <title>Lysobacter chinensis sp. nov., a bacterium isolated from cow dung compost.</title>
        <authorList>
            <person name="Liu Y."/>
        </authorList>
    </citation>
    <scope>NUCLEOTIDE SEQUENCE</scope>
    <source>
        <strain evidence="2">TLK-CK17</strain>
    </source>
</reference>
<feature type="transmembrane region" description="Helical" evidence="1">
    <location>
        <begin position="38"/>
        <end position="59"/>
    </location>
</feature>
<evidence type="ECO:0000256" key="1">
    <source>
        <dbReference type="SAM" id="Phobius"/>
    </source>
</evidence>
<proteinExistence type="predicted"/>
<keyword evidence="1" id="KW-0472">Membrane</keyword>
<organism evidence="2 3">
    <name type="scientific">Marilutibacter chinensis</name>
    <dbReference type="NCBI Taxonomy" id="2912247"/>
    <lineage>
        <taxon>Bacteria</taxon>
        <taxon>Pseudomonadati</taxon>
        <taxon>Pseudomonadota</taxon>
        <taxon>Gammaproteobacteria</taxon>
        <taxon>Lysobacterales</taxon>
        <taxon>Lysobacteraceae</taxon>
        <taxon>Marilutibacter</taxon>
    </lineage>
</organism>
<evidence type="ECO:0000313" key="2">
    <source>
        <dbReference type="EMBL" id="MCF7222768.1"/>
    </source>
</evidence>
<keyword evidence="1" id="KW-1133">Transmembrane helix</keyword>
<protein>
    <submittedName>
        <fullName evidence="2">Uncharacterized protein</fullName>
    </submittedName>
</protein>
<reference evidence="2" key="2">
    <citation type="submission" date="2022-01" db="EMBL/GenBank/DDBJ databases">
        <authorList>
            <person name="Zhou L.Y."/>
        </authorList>
    </citation>
    <scope>NUCLEOTIDE SEQUENCE</scope>
    <source>
        <strain evidence="2">TLK-CK17</strain>
    </source>
</reference>
<comment type="caution">
    <text evidence="2">The sequence shown here is derived from an EMBL/GenBank/DDBJ whole genome shotgun (WGS) entry which is preliminary data.</text>
</comment>
<name>A0ABS9HWU3_9GAMM</name>
<keyword evidence="3" id="KW-1185">Reference proteome</keyword>
<gene>
    <name evidence="2" type="ORF">L3V18_13390</name>
</gene>